<evidence type="ECO:0000313" key="9">
    <source>
        <dbReference type="EMBL" id="KEZ76778.1"/>
    </source>
</evidence>
<dbReference type="InterPro" id="IPR052062">
    <property type="entry name" value="Murein_DD/LD_carboxypeptidase"/>
</dbReference>
<evidence type="ECO:0000256" key="5">
    <source>
        <dbReference type="ARBA" id="ARBA00022807"/>
    </source>
</evidence>
<feature type="chain" id="PRO_5001776447" evidence="7">
    <location>
        <begin position="20"/>
        <end position="188"/>
    </location>
</feature>
<dbReference type="PANTHER" id="PTHR47360">
    <property type="entry name" value="MUREIN DD-ENDOPEPTIDASE MEPS/MUREIN LD-CARBOXYPEPTIDASE"/>
    <property type="match status" value="1"/>
</dbReference>
<dbReference type="GO" id="GO:0006508">
    <property type="term" value="P:proteolysis"/>
    <property type="evidence" value="ECO:0007669"/>
    <property type="project" value="UniProtKB-KW"/>
</dbReference>
<dbReference type="Gene3D" id="3.90.1720.10">
    <property type="entry name" value="endopeptidase domain like (from Nostoc punctiforme)"/>
    <property type="match status" value="1"/>
</dbReference>
<keyword evidence="10" id="KW-1185">Reference proteome</keyword>
<feature type="signal peptide" evidence="7">
    <location>
        <begin position="1"/>
        <end position="19"/>
    </location>
</feature>
<dbReference type="InterPro" id="IPR038765">
    <property type="entry name" value="Papain-like_cys_pep_sf"/>
</dbReference>
<comment type="similarity">
    <text evidence="1">Belongs to the peptidase C40 family.</text>
</comment>
<dbReference type="PROSITE" id="PS51257">
    <property type="entry name" value="PROKAR_LIPOPROTEIN"/>
    <property type="match status" value="1"/>
</dbReference>
<reference evidence="9 10" key="1">
    <citation type="submission" date="2013-03" db="EMBL/GenBank/DDBJ databases">
        <title>Salinisphaera hydrothermalis C41B8 Genome Sequencing.</title>
        <authorList>
            <person name="Li C."/>
            <person name="Lai Q."/>
            <person name="Shao Z."/>
        </authorList>
    </citation>
    <scope>NUCLEOTIDE SEQUENCE [LARGE SCALE GENOMIC DNA]</scope>
    <source>
        <strain evidence="9 10">C41B8</strain>
    </source>
</reference>
<evidence type="ECO:0000256" key="4">
    <source>
        <dbReference type="ARBA" id="ARBA00022801"/>
    </source>
</evidence>
<keyword evidence="4" id="KW-0378">Hydrolase</keyword>
<accession>A0A084IJ94</accession>
<dbReference type="SUPFAM" id="SSF54001">
    <property type="entry name" value="Cysteine proteinases"/>
    <property type="match status" value="1"/>
</dbReference>
<organism evidence="9 10">
    <name type="scientific">Salinisphaera hydrothermalis (strain C41B8)</name>
    <dbReference type="NCBI Taxonomy" id="1304275"/>
    <lineage>
        <taxon>Bacteria</taxon>
        <taxon>Pseudomonadati</taxon>
        <taxon>Pseudomonadota</taxon>
        <taxon>Gammaproteobacteria</taxon>
        <taxon>Salinisphaerales</taxon>
        <taxon>Salinisphaeraceae</taxon>
        <taxon>Salinisphaera</taxon>
    </lineage>
</organism>
<feature type="region of interest" description="Disordered" evidence="6">
    <location>
        <begin position="29"/>
        <end position="55"/>
    </location>
</feature>
<comment type="caution">
    <text evidence="9">The sequence shown here is derived from an EMBL/GenBank/DDBJ whole genome shotgun (WGS) entry which is preliminary data.</text>
</comment>
<evidence type="ECO:0000256" key="3">
    <source>
        <dbReference type="ARBA" id="ARBA00022729"/>
    </source>
</evidence>
<dbReference type="Proteomes" id="UP000028302">
    <property type="component" value="Unassembled WGS sequence"/>
</dbReference>
<evidence type="ECO:0000256" key="7">
    <source>
        <dbReference type="SAM" id="SignalP"/>
    </source>
</evidence>
<evidence type="ECO:0000256" key="6">
    <source>
        <dbReference type="SAM" id="MobiDB-lite"/>
    </source>
</evidence>
<evidence type="ECO:0000313" key="10">
    <source>
        <dbReference type="Proteomes" id="UP000028302"/>
    </source>
</evidence>
<protein>
    <submittedName>
        <fullName evidence="9">NLP/P60 family lipoprotein</fullName>
    </submittedName>
</protein>
<dbReference type="PANTHER" id="PTHR47360:SF1">
    <property type="entry name" value="ENDOPEPTIDASE NLPC-RELATED"/>
    <property type="match status" value="1"/>
</dbReference>
<dbReference type="Pfam" id="PF00877">
    <property type="entry name" value="NLPC_P60"/>
    <property type="match status" value="1"/>
</dbReference>
<dbReference type="GO" id="GO:0008234">
    <property type="term" value="F:cysteine-type peptidase activity"/>
    <property type="evidence" value="ECO:0007669"/>
    <property type="project" value="UniProtKB-KW"/>
</dbReference>
<keyword evidence="3 7" id="KW-0732">Signal</keyword>
<evidence type="ECO:0000256" key="2">
    <source>
        <dbReference type="ARBA" id="ARBA00022670"/>
    </source>
</evidence>
<name>A0A084IJ94_SALHC</name>
<sequence>MPRLRSYRFIIIMAVTLVASGCASQGLQRGHTDLSRAGGSVKQRDGRGTDDSDPGMLSSATARLEAALHQVYERWAGTPYRYGGQSRNGVDCSSFVRQTVDTVESYELPRTTVEQAQVGMSIPRQDLEAGDLVFFKTGALSHHVGIYLGRGRFMHASSSQGVTISRLDNIYWRHHYWQARRILATSRM</sequence>
<proteinExistence type="inferred from homology"/>
<dbReference type="EMBL" id="APNK01000022">
    <property type="protein sequence ID" value="KEZ76778.1"/>
    <property type="molecule type" value="Genomic_DNA"/>
</dbReference>
<dbReference type="STRING" id="1304275.C41B8_13065"/>
<feature type="domain" description="NlpC/P60" evidence="8">
    <location>
        <begin position="61"/>
        <end position="183"/>
    </location>
</feature>
<evidence type="ECO:0000256" key="1">
    <source>
        <dbReference type="ARBA" id="ARBA00007074"/>
    </source>
</evidence>
<keyword evidence="2" id="KW-0645">Protease</keyword>
<dbReference type="eggNOG" id="COG0791">
    <property type="taxonomic scope" value="Bacteria"/>
</dbReference>
<dbReference type="AlphaFoldDB" id="A0A084IJ94"/>
<dbReference type="PROSITE" id="PS51935">
    <property type="entry name" value="NLPC_P60"/>
    <property type="match status" value="1"/>
</dbReference>
<dbReference type="InterPro" id="IPR000064">
    <property type="entry name" value="NLP_P60_dom"/>
</dbReference>
<keyword evidence="9" id="KW-0449">Lipoprotein</keyword>
<keyword evidence="5" id="KW-0788">Thiol protease</keyword>
<evidence type="ECO:0000259" key="8">
    <source>
        <dbReference type="PROSITE" id="PS51935"/>
    </source>
</evidence>
<gene>
    <name evidence="9" type="ORF">C41B8_13065</name>
</gene>